<dbReference type="GO" id="GO:0016787">
    <property type="term" value="F:hydrolase activity"/>
    <property type="evidence" value="ECO:0007669"/>
    <property type="project" value="UniProtKB-KW"/>
</dbReference>
<dbReference type="InterPro" id="IPR050300">
    <property type="entry name" value="GDXG_lipolytic_enzyme"/>
</dbReference>
<evidence type="ECO:0000313" key="5">
    <source>
        <dbReference type="EMBL" id="SHN20937.1"/>
    </source>
</evidence>
<keyword evidence="2" id="KW-0378">Hydrolase</keyword>
<accession>A0A1M7PU61</accession>
<dbReference type="OrthoDB" id="9806180at2"/>
<dbReference type="InterPro" id="IPR029058">
    <property type="entry name" value="AB_hydrolase_fold"/>
</dbReference>
<dbReference type="Pfam" id="PF07859">
    <property type="entry name" value="Abhydrolase_3"/>
    <property type="match status" value="1"/>
</dbReference>
<dbReference type="RefSeq" id="WP_073169978.1">
    <property type="nucleotide sequence ID" value="NZ_FRDA01000013.1"/>
</dbReference>
<feature type="active site" evidence="3">
    <location>
        <position position="155"/>
    </location>
</feature>
<dbReference type="InterPro" id="IPR002168">
    <property type="entry name" value="Lipase_GDXG_HIS_AS"/>
</dbReference>
<dbReference type="Proteomes" id="UP000183983">
    <property type="component" value="Unassembled WGS sequence"/>
</dbReference>
<dbReference type="AlphaFoldDB" id="A0A1M7PU61"/>
<evidence type="ECO:0000256" key="1">
    <source>
        <dbReference type="ARBA" id="ARBA00010515"/>
    </source>
</evidence>
<comment type="similarity">
    <text evidence="1">Belongs to the 'GDXG' lipolytic enzyme family.</text>
</comment>
<dbReference type="PROSITE" id="PS01173">
    <property type="entry name" value="LIPASE_GDXG_HIS"/>
    <property type="match status" value="1"/>
</dbReference>
<dbReference type="PANTHER" id="PTHR48081">
    <property type="entry name" value="AB HYDROLASE SUPERFAMILY PROTEIN C4A8.06C"/>
    <property type="match status" value="1"/>
</dbReference>
<organism evidence="5 6">
    <name type="scientific">Pseudomonas asturiensis</name>
    <dbReference type="NCBI Taxonomy" id="1190415"/>
    <lineage>
        <taxon>Bacteria</taxon>
        <taxon>Pseudomonadati</taxon>
        <taxon>Pseudomonadota</taxon>
        <taxon>Gammaproteobacteria</taxon>
        <taxon>Pseudomonadales</taxon>
        <taxon>Pseudomonadaceae</taxon>
        <taxon>Pseudomonas</taxon>
    </lineage>
</organism>
<dbReference type="SUPFAM" id="SSF53474">
    <property type="entry name" value="alpha/beta-Hydrolases"/>
    <property type="match status" value="1"/>
</dbReference>
<sequence>MSAYELDPALAAYIAESSKFVSKTQRLSDRREMFAEACAYFTPKPPLGIVIEDHTLGGLAVRTYVPRSVAPLGGWPSLLYFHGGGWDLGSHKTHDWFAYALIRRIDVAIVAIDYRLAPEHPFPAPLEDGLKVWLALKNGELSYVDCARMGVAGDSAGGTLAAGLCVALKDQGEQQPSCQALVYPVLTDSEEMRSMQQHANAPMLSTAGLAVSLEGYVPNEKLKRDPRALALKNYDAAGLAPAFIGVAEFDPLFDHGLEYAALLKAAGIHTELHIGKRLVHASLRASGVAEVERFYDALAESIDRLLTTAGR</sequence>
<dbReference type="InterPro" id="IPR013094">
    <property type="entry name" value="AB_hydrolase_3"/>
</dbReference>
<reference evidence="5 6" key="1">
    <citation type="submission" date="2016-11" db="EMBL/GenBank/DDBJ databases">
        <authorList>
            <person name="Jaros S."/>
            <person name="Januszkiewicz K."/>
            <person name="Wedrychowicz H."/>
        </authorList>
    </citation>
    <scope>NUCLEOTIDE SEQUENCE [LARGE SCALE GENOMIC DNA]</scope>
    <source>
        <strain evidence="5 6">LMG 26898</strain>
    </source>
</reference>
<evidence type="ECO:0000259" key="4">
    <source>
        <dbReference type="Pfam" id="PF07859"/>
    </source>
</evidence>
<dbReference type="PROSITE" id="PS01174">
    <property type="entry name" value="LIPASE_GDXG_SER"/>
    <property type="match status" value="1"/>
</dbReference>
<feature type="domain" description="Alpha/beta hydrolase fold-3" evidence="4">
    <location>
        <begin position="78"/>
        <end position="281"/>
    </location>
</feature>
<dbReference type="InterPro" id="IPR033140">
    <property type="entry name" value="Lipase_GDXG_put_SER_AS"/>
</dbReference>
<evidence type="ECO:0000256" key="2">
    <source>
        <dbReference type="ARBA" id="ARBA00022801"/>
    </source>
</evidence>
<evidence type="ECO:0000256" key="3">
    <source>
        <dbReference type="PROSITE-ProRule" id="PRU10038"/>
    </source>
</evidence>
<protein>
    <submittedName>
        <fullName evidence="5">Acetyl esterase</fullName>
    </submittedName>
</protein>
<name>A0A1M7PU61_9PSED</name>
<gene>
    <name evidence="5" type="ORF">SAMN05216593_113101</name>
</gene>
<evidence type="ECO:0000313" key="6">
    <source>
        <dbReference type="Proteomes" id="UP000183983"/>
    </source>
</evidence>
<dbReference type="STRING" id="1190415.SAMN05216593_113101"/>
<dbReference type="EMBL" id="FRDA01000013">
    <property type="protein sequence ID" value="SHN20937.1"/>
    <property type="molecule type" value="Genomic_DNA"/>
</dbReference>
<dbReference type="Gene3D" id="3.40.50.1820">
    <property type="entry name" value="alpha/beta hydrolase"/>
    <property type="match status" value="1"/>
</dbReference>
<proteinExistence type="inferred from homology"/>
<dbReference type="PANTHER" id="PTHR48081:SF8">
    <property type="entry name" value="ALPHA_BETA HYDROLASE FOLD-3 DOMAIN-CONTAINING PROTEIN-RELATED"/>
    <property type="match status" value="1"/>
</dbReference>